<name>A0ABU6TQB7_9FABA</name>
<comment type="caution">
    <text evidence="2">The sequence shown here is derived from an EMBL/GenBank/DDBJ whole genome shotgun (WGS) entry which is preliminary data.</text>
</comment>
<keyword evidence="3" id="KW-1185">Reference proteome</keyword>
<proteinExistence type="predicted"/>
<sequence length="211" mass="23860">MKNGFINKPSGQRKPISIKRLRSEDNARKGVIDLTGSHCCGKEISLEDASKFSKSQSVLHEEHFQSPADLKILERVGKVATTRYMQVQAARLLYIGHGMEVEALEEEKSEKSKKSESLEKSIEREKKLQLALEQVALKEREGVLLKEEIEDLKAEREMFAIAWDRAKAQAELFAPGVKFDDMDPLKVVYKGKLIDDDQVHVEGSDDHNPAE</sequence>
<feature type="coiled-coil region" evidence="1">
    <location>
        <begin position="101"/>
        <end position="155"/>
    </location>
</feature>
<accession>A0ABU6TQB7</accession>
<dbReference type="EMBL" id="JASCZI010091689">
    <property type="protein sequence ID" value="MED6150997.1"/>
    <property type="molecule type" value="Genomic_DNA"/>
</dbReference>
<organism evidence="2 3">
    <name type="scientific">Stylosanthes scabra</name>
    <dbReference type="NCBI Taxonomy" id="79078"/>
    <lineage>
        <taxon>Eukaryota</taxon>
        <taxon>Viridiplantae</taxon>
        <taxon>Streptophyta</taxon>
        <taxon>Embryophyta</taxon>
        <taxon>Tracheophyta</taxon>
        <taxon>Spermatophyta</taxon>
        <taxon>Magnoliopsida</taxon>
        <taxon>eudicotyledons</taxon>
        <taxon>Gunneridae</taxon>
        <taxon>Pentapetalae</taxon>
        <taxon>rosids</taxon>
        <taxon>fabids</taxon>
        <taxon>Fabales</taxon>
        <taxon>Fabaceae</taxon>
        <taxon>Papilionoideae</taxon>
        <taxon>50 kb inversion clade</taxon>
        <taxon>dalbergioids sensu lato</taxon>
        <taxon>Dalbergieae</taxon>
        <taxon>Pterocarpus clade</taxon>
        <taxon>Stylosanthes</taxon>
    </lineage>
</organism>
<evidence type="ECO:0000256" key="1">
    <source>
        <dbReference type="SAM" id="Coils"/>
    </source>
</evidence>
<dbReference type="Proteomes" id="UP001341840">
    <property type="component" value="Unassembled WGS sequence"/>
</dbReference>
<gene>
    <name evidence="2" type="ORF">PIB30_078063</name>
</gene>
<protein>
    <submittedName>
        <fullName evidence="2">Uncharacterized protein</fullName>
    </submittedName>
</protein>
<evidence type="ECO:0000313" key="2">
    <source>
        <dbReference type="EMBL" id="MED6150997.1"/>
    </source>
</evidence>
<reference evidence="2 3" key="1">
    <citation type="journal article" date="2023" name="Plants (Basel)">
        <title>Bridging the Gap: Combining Genomics and Transcriptomics Approaches to Understand Stylosanthes scabra, an Orphan Legume from the Brazilian Caatinga.</title>
        <authorList>
            <person name="Ferreira-Neto J.R.C."/>
            <person name="da Silva M.D."/>
            <person name="Binneck E."/>
            <person name="de Melo N.F."/>
            <person name="da Silva R.H."/>
            <person name="de Melo A.L.T.M."/>
            <person name="Pandolfi V."/>
            <person name="Bustamante F.O."/>
            <person name="Brasileiro-Vidal A.C."/>
            <person name="Benko-Iseppon A.M."/>
        </authorList>
    </citation>
    <scope>NUCLEOTIDE SEQUENCE [LARGE SCALE GENOMIC DNA]</scope>
    <source>
        <tissue evidence="2">Leaves</tissue>
    </source>
</reference>
<keyword evidence="1" id="KW-0175">Coiled coil</keyword>
<evidence type="ECO:0000313" key="3">
    <source>
        <dbReference type="Proteomes" id="UP001341840"/>
    </source>
</evidence>